<organism evidence="3 4">
    <name type="scientific">Parabacteroides distasonis</name>
    <dbReference type="NCBI Taxonomy" id="823"/>
    <lineage>
        <taxon>Bacteria</taxon>
        <taxon>Pseudomonadati</taxon>
        <taxon>Bacteroidota</taxon>
        <taxon>Bacteroidia</taxon>
        <taxon>Bacteroidales</taxon>
        <taxon>Tannerellaceae</taxon>
        <taxon>Parabacteroides</taxon>
    </lineage>
</organism>
<gene>
    <name evidence="3" type="ORF">HHO38_08790</name>
</gene>
<dbReference type="PROSITE" id="PS00061">
    <property type="entry name" value="ADH_SHORT"/>
    <property type="match status" value="1"/>
</dbReference>
<dbReference type="InterPro" id="IPR036291">
    <property type="entry name" value="NAD(P)-bd_dom_sf"/>
</dbReference>
<evidence type="ECO:0000256" key="2">
    <source>
        <dbReference type="ARBA" id="ARBA00023002"/>
    </source>
</evidence>
<dbReference type="PANTHER" id="PTHR43477:SF1">
    <property type="entry name" value="DIHYDROANTICAPSIN 7-DEHYDROGENASE"/>
    <property type="match status" value="1"/>
</dbReference>
<dbReference type="Proteomes" id="UP000501982">
    <property type="component" value="Chromosome"/>
</dbReference>
<dbReference type="EMBL" id="CP051672">
    <property type="protein sequence ID" value="QJE28424.1"/>
    <property type="molecule type" value="Genomic_DNA"/>
</dbReference>
<proteinExistence type="inferred from homology"/>
<sequence>MYNPFSLAGKTILVTGASSGIGRTTAMECSKMGATLVLSGRDKARLEDTFSSLEGRGHHMFLGDLTKENFLGILTTEIPMLEGVFFCAGVSDTTLTKFLDKEKIDRVFDINVYSPMLLTKLLLKAKKIKSGASLVYMGSMGAEEVTKGLGIYAASKSALHSFMKAVANELICRKIRANSIMPMMIQTNLIDTLESLSQEEIERDKAKYPLGYGAPEDVAYAAIFLLSDASRWITGCSIRMDGGSTLS</sequence>
<comment type="similarity">
    <text evidence="1">Belongs to the short-chain dehydrogenases/reductases (SDR) family.</text>
</comment>
<dbReference type="RefSeq" id="WP_170105575.1">
    <property type="nucleotide sequence ID" value="NZ_CP051672.1"/>
</dbReference>
<reference evidence="3 4" key="1">
    <citation type="submission" date="2020-04" db="EMBL/GenBank/DDBJ databases">
        <title>Complete Genomes and Methylome analysis of CBBP consortium that reverse antibiotic-induced susceptibility to vancomycin-resistant Enterococcus faecium infection.</title>
        <authorList>
            <person name="Fomenkov A."/>
            <person name="Zhang Z."/>
            <person name="Pamer E."/>
            <person name="Roberts R.J."/>
        </authorList>
    </citation>
    <scope>NUCLEOTIDE SEQUENCE [LARGE SCALE GENOMIC DNA]</scope>
    <source>
        <strain evidence="4">CBBP</strain>
    </source>
</reference>
<evidence type="ECO:0000313" key="4">
    <source>
        <dbReference type="Proteomes" id="UP000501982"/>
    </source>
</evidence>
<dbReference type="GO" id="GO:0016491">
    <property type="term" value="F:oxidoreductase activity"/>
    <property type="evidence" value="ECO:0007669"/>
    <property type="project" value="UniProtKB-KW"/>
</dbReference>
<dbReference type="SUPFAM" id="SSF51735">
    <property type="entry name" value="NAD(P)-binding Rossmann-fold domains"/>
    <property type="match status" value="1"/>
</dbReference>
<dbReference type="AlphaFoldDB" id="A0A7L5ECB2"/>
<dbReference type="InterPro" id="IPR020904">
    <property type="entry name" value="Sc_DH/Rdtase_CS"/>
</dbReference>
<dbReference type="CDD" id="cd05233">
    <property type="entry name" value="SDR_c"/>
    <property type="match status" value="1"/>
</dbReference>
<dbReference type="InterPro" id="IPR051122">
    <property type="entry name" value="SDR_DHRS6-like"/>
</dbReference>
<protein>
    <submittedName>
        <fullName evidence="3">SDR family oxidoreductase</fullName>
    </submittedName>
</protein>
<evidence type="ECO:0000256" key="1">
    <source>
        <dbReference type="ARBA" id="ARBA00006484"/>
    </source>
</evidence>
<dbReference type="PRINTS" id="PR00081">
    <property type="entry name" value="GDHRDH"/>
</dbReference>
<dbReference type="PANTHER" id="PTHR43477">
    <property type="entry name" value="DIHYDROANTICAPSIN 7-DEHYDROGENASE"/>
    <property type="match status" value="1"/>
</dbReference>
<dbReference type="Pfam" id="PF13561">
    <property type="entry name" value="adh_short_C2"/>
    <property type="match status" value="1"/>
</dbReference>
<keyword evidence="2" id="KW-0560">Oxidoreductase</keyword>
<accession>A0A7L5ECB2</accession>
<dbReference type="Gene3D" id="3.40.50.720">
    <property type="entry name" value="NAD(P)-binding Rossmann-like Domain"/>
    <property type="match status" value="1"/>
</dbReference>
<name>A0A7L5ECB2_PARDI</name>
<evidence type="ECO:0000313" key="3">
    <source>
        <dbReference type="EMBL" id="QJE28424.1"/>
    </source>
</evidence>
<dbReference type="InterPro" id="IPR002347">
    <property type="entry name" value="SDR_fam"/>
</dbReference>